<dbReference type="AlphaFoldDB" id="A0A061B8U4"/>
<dbReference type="PANTHER" id="PTHR48051:SF1">
    <property type="entry name" value="RAS SUPPRESSOR PROTEIN 1"/>
    <property type="match status" value="1"/>
</dbReference>
<keyword evidence="2" id="KW-0677">Repeat</keyword>
<dbReference type="InterPro" id="IPR050216">
    <property type="entry name" value="LRR_domain-containing"/>
</dbReference>
<name>A0A061B8U4_CYBFA</name>
<dbReference type="OrthoDB" id="1517790at2759"/>
<proteinExistence type="predicted"/>
<feature type="coiled-coil region" evidence="3">
    <location>
        <begin position="485"/>
        <end position="512"/>
    </location>
</feature>
<dbReference type="VEuPathDB" id="FungiDB:BON22_0839"/>
<keyword evidence="1" id="KW-0433">Leucine-rich repeat</keyword>
<dbReference type="InterPro" id="IPR001611">
    <property type="entry name" value="Leu-rich_rpt"/>
</dbReference>
<dbReference type="EMBL" id="LK052905">
    <property type="protein sequence ID" value="CDR45794.1"/>
    <property type="molecule type" value="Genomic_DNA"/>
</dbReference>
<dbReference type="SUPFAM" id="SSF52058">
    <property type="entry name" value="L domain-like"/>
    <property type="match status" value="1"/>
</dbReference>
<keyword evidence="3" id="KW-0175">Coiled coil</keyword>
<reference evidence="5" key="1">
    <citation type="journal article" date="2014" name="Genome Announc.">
        <title>Genome sequence of the yeast Cyberlindnera fabianii (Hansenula fabianii).</title>
        <authorList>
            <person name="Freel K.C."/>
            <person name="Sarilar V."/>
            <person name="Neuveglise C."/>
            <person name="Devillers H."/>
            <person name="Friedrich A."/>
            <person name="Schacherer J."/>
        </authorList>
    </citation>
    <scope>NUCLEOTIDE SEQUENCE</scope>
    <source>
        <strain evidence="5">YJS4271</strain>
    </source>
</reference>
<dbReference type="Gene3D" id="3.80.10.10">
    <property type="entry name" value="Ribonuclease Inhibitor"/>
    <property type="match status" value="1"/>
</dbReference>
<evidence type="ECO:0000256" key="1">
    <source>
        <dbReference type="ARBA" id="ARBA00022614"/>
    </source>
</evidence>
<dbReference type="Pfam" id="PF13855">
    <property type="entry name" value="LRR_8"/>
    <property type="match status" value="1"/>
</dbReference>
<gene>
    <name evidence="5" type="ORF">CYFA0S_20e00254g</name>
</gene>
<sequence length="533" mass="60787">MDRQNPLQPFWYNASATEESALSQEPRDRRTRDENAGGTRFHTRTTGESVAAAEALVRKRLHGQDEFDQHKRRTLGNSGNSSVINSDAMLSSEDIPTNRMLYKTSSRPSNASSDSVYFFNRIPSSPPAMNDIPSSPQREDPDNNLFTSQATMVPIDETYSSDSEDTVDFNINTLNRVHGYISSDYLASEPTFGDHYNDEEVNLNARHLIAKAIEDADPKVYLESMGLKTLPEDVEDLKNLVVWGANGVEVPRVEIYATHNRLRILPPALFNVSNLSVLSLRNNRLKKIPGKICQLQNLTYLSVVNNEIKVLPYQILKLPKLTNLLVRPNSNLFELKDQEIGSYYPVSHESESHTTDVRRFVSKVKWIDLPLTSSSQISPRSIDDREMCALMPPVPKLSELALRCFSKYSVTLTETRQWKRQVPTVRQKMIAKALQKGIYDENCSVCDRITVNPIAKALEWWDFKSQTLVPVRRNFCCANCVKRWLDDVDADKVRYENELKGEKNQDVEVEEEHDGPVAHVRHTHDGLRFDEEF</sequence>
<accession>A0A061B8U4</accession>
<protein>
    <submittedName>
        <fullName evidence="5">CYFA0S20e00254g1_1</fullName>
    </submittedName>
</protein>
<organism evidence="5">
    <name type="scientific">Cyberlindnera fabianii</name>
    <name type="common">Yeast</name>
    <name type="synonym">Hansenula fabianii</name>
    <dbReference type="NCBI Taxonomy" id="36022"/>
    <lineage>
        <taxon>Eukaryota</taxon>
        <taxon>Fungi</taxon>
        <taxon>Dikarya</taxon>
        <taxon>Ascomycota</taxon>
        <taxon>Saccharomycotina</taxon>
        <taxon>Saccharomycetes</taxon>
        <taxon>Phaffomycetales</taxon>
        <taxon>Phaffomycetaceae</taxon>
        <taxon>Cyberlindnera</taxon>
    </lineage>
</organism>
<evidence type="ECO:0000256" key="3">
    <source>
        <dbReference type="SAM" id="Coils"/>
    </source>
</evidence>
<dbReference type="InterPro" id="IPR032675">
    <property type="entry name" value="LRR_dom_sf"/>
</dbReference>
<feature type="compositionally biased region" description="Polar residues" evidence="4">
    <location>
        <begin position="75"/>
        <end position="85"/>
    </location>
</feature>
<feature type="region of interest" description="Disordered" evidence="4">
    <location>
        <begin position="64"/>
        <end position="85"/>
    </location>
</feature>
<dbReference type="PhylomeDB" id="A0A061B8U4"/>
<feature type="region of interest" description="Disordered" evidence="4">
    <location>
        <begin position="1"/>
        <end position="43"/>
    </location>
</feature>
<evidence type="ECO:0000256" key="2">
    <source>
        <dbReference type="ARBA" id="ARBA00022737"/>
    </source>
</evidence>
<dbReference type="GO" id="GO:0005737">
    <property type="term" value="C:cytoplasm"/>
    <property type="evidence" value="ECO:0007669"/>
    <property type="project" value="TreeGrafter"/>
</dbReference>
<feature type="compositionally biased region" description="Polar residues" evidence="4">
    <location>
        <begin position="14"/>
        <end position="23"/>
    </location>
</feature>
<dbReference type="PROSITE" id="PS51450">
    <property type="entry name" value="LRR"/>
    <property type="match status" value="1"/>
</dbReference>
<feature type="compositionally biased region" description="Basic and acidic residues" evidence="4">
    <location>
        <begin position="25"/>
        <end position="35"/>
    </location>
</feature>
<evidence type="ECO:0000256" key="4">
    <source>
        <dbReference type="SAM" id="MobiDB-lite"/>
    </source>
</evidence>
<evidence type="ECO:0000313" key="5">
    <source>
        <dbReference type="EMBL" id="CDR45794.1"/>
    </source>
</evidence>
<dbReference type="PANTHER" id="PTHR48051">
    <property type="match status" value="1"/>
</dbReference>